<dbReference type="InterPro" id="IPR035919">
    <property type="entry name" value="EAL_sf"/>
</dbReference>
<feature type="transmembrane region" description="Helical" evidence="1">
    <location>
        <begin position="207"/>
        <end position="228"/>
    </location>
</feature>
<keyword evidence="1" id="KW-0472">Membrane</keyword>
<dbReference type="SUPFAM" id="SSF55785">
    <property type="entry name" value="PYP-like sensor domain (PAS domain)"/>
    <property type="match status" value="1"/>
</dbReference>
<evidence type="ECO:0000259" key="3">
    <source>
        <dbReference type="PROSITE" id="PS50883"/>
    </source>
</evidence>
<dbReference type="PANTHER" id="PTHR44757:SF2">
    <property type="entry name" value="BIOFILM ARCHITECTURE MAINTENANCE PROTEIN MBAA"/>
    <property type="match status" value="1"/>
</dbReference>
<dbReference type="InterPro" id="IPR029787">
    <property type="entry name" value="Nucleotide_cyclase"/>
</dbReference>
<dbReference type="Gene3D" id="3.20.20.450">
    <property type="entry name" value="EAL domain"/>
    <property type="match status" value="1"/>
</dbReference>
<dbReference type="Pfam" id="PF00563">
    <property type="entry name" value="EAL"/>
    <property type="match status" value="1"/>
</dbReference>
<reference evidence="6" key="1">
    <citation type="submission" date="2020-07" db="EMBL/GenBank/DDBJ databases">
        <authorList>
            <person name="Partida-Martinez L."/>
            <person name="Huntemann M."/>
            <person name="Clum A."/>
            <person name="Wang J."/>
            <person name="Palaniappan K."/>
            <person name="Ritter S."/>
            <person name="Chen I.-M."/>
            <person name="Stamatis D."/>
            <person name="Reddy T."/>
            <person name="O'Malley R."/>
            <person name="Daum C."/>
            <person name="Shapiro N."/>
            <person name="Ivanova N."/>
            <person name="Kyrpides N."/>
            <person name="Woyke T."/>
        </authorList>
    </citation>
    <scope>NUCLEOTIDE SEQUENCE [LARGE SCALE GENOMIC DNA]</scope>
    <source>
        <strain evidence="6">AT2.8</strain>
    </source>
</reference>
<dbReference type="SUPFAM" id="SSF55073">
    <property type="entry name" value="Nucleotide cyclase"/>
    <property type="match status" value="1"/>
</dbReference>
<dbReference type="InterPro" id="IPR000160">
    <property type="entry name" value="GGDEF_dom"/>
</dbReference>
<dbReference type="PROSITE" id="PS50883">
    <property type="entry name" value="EAL"/>
    <property type="match status" value="1"/>
</dbReference>
<dbReference type="PROSITE" id="PS50112">
    <property type="entry name" value="PAS"/>
    <property type="match status" value="1"/>
</dbReference>
<dbReference type="Pfam" id="PF08448">
    <property type="entry name" value="PAS_4"/>
    <property type="match status" value="1"/>
</dbReference>
<accession>A0A852THN7</accession>
<gene>
    <name evidence="5" type="ORF">F4694_003872</name>
</gene>
<dbReference type="InterPro" id="IPR000014">
    <property type="entry name" value="PAS"/>
</dbReference>
<sequence length="814" mass="92940">MIFLLMISFALFPLAAGITTIYILGKTKLSKLLFIFFIFASFWQIDVSFLHAHEFFSNSVIEFLFQLFRFGSIMVAPTLFAVIYTAINQTQMIESRMVKYTVNKITVVTLYIWSTFVYLIGWSHKGIQSFELVKSQGLIKVSFLYPVYGDWSWIFNFNTCMFIIITVISLVLSKKLKDSETKTFIRYFIIIATVGYCIGFLNMIKCYLLLPSSIAVLFLSIGILIPVIRMHQKIITKMNNALLDQKEFFHKIIDLNPSYIYAKSQDGKYTVTNQAYGVLFGVNSEDLIGNHEMDYNPDLDMAMQNAYIDYEVLTTLAEKHIPENEIIDAQGNKRWIQTVKLPIVSSGDKQVLTVATDITQRKINEKRREWEALHDPLTGLPNRRAFHQDLNEKMKTAALNNENVAVIFLDLDRFKIINDTLNHENGDLLLKKVAERLSNADDKRVTDFSVYRLGGDEFTFILSSVTKDETTIFVKRILNIFKKSFMLKDHELYVTSSLGISMYPTDGDHPDILIKNADIAMYCSKESGRNSYSFFTQEMNHDYQKKMVLEKALRKALYSNELKMVYQPKIDIETNSIIGMEALVRWESSELGMISPSEFIPLAEETGIILPLGEWVLKSACLQNKIWQDMGYTPIPVSVNISMRQFNEGNFVESVMNILKETNLDAHYLDLEITESISMADINSVICRLNDLKTMGISISIDDFGTGYSSLSYLKKFPINSLKIDRSFVKDITSNSENRAIVKTIISVANNLNLDVIAEGVETEEELLFLKSNGCLVVQGYLLSPPLSGEEFERTFLEQHKGSVLSKRKGPTVF</sequence>
<feature type="transmembrane region" description="Helical" evidence="1">
    <location>
        <begin position="6"/>
        <end position="25"/>
    </location>
</feature>
<dbReference type="CDD" id="cd01949">
    <property type="entry name" value="GGDEF"/>
    <property type="match status" value="1"/>
</dbReference>
<feature type="transmembrane region" description="Helical" evidence="1">
    <location>
        <begin position="63"/>
        <end position="84"/>
    </location>
</feature>
<dbReference type="Proteomes" id="UP000548423">
    <property type="component" value="Unassembled WGS sequence"/>
</dbReference>
<dbReference type="Gene3D" id="3.30.70.270">
    <property type="match status" value="1"/>
</dbReference>
<evidence type="ECO:0000256" key="1">
    <source>
        <dbReference type="SAM" id="Phobius"/>
    </source>
</evidence>
<dbReference type="InterPro" id="IPR035965">
    <property type="entry name" value="PAS-like_dom_sf"/>
</dbReference>
<name>A0A852THN7_9BACI</name>
<dbReference type="EMBL" id="JACCBX010000008">
    <property type="protein sequence ID" value="NYE07087.1"/>
    <property type="molecule type" value="Genomic_DNA"/>
</dbReference>
<protein>
    <submittedName>
        <fullName evidence="5">Diguanylate cyclase (GGDEF)-like protein/PAS domain S-box-containing protein</fullName>
    </submittedName>
</protein>
<dbReference type="NCBIfam" id="TIGR00229">
    <property type="entry name" value="sensory_box"/>
    <property type="match status" value="1"/>
</dbReference>
<dbReference type="PANTHER" id="PTHR44757">
    <property type="entry name" value="DIGUANYLATE CYCLASE DGCP"/>
    <property type="match status" value="1"/>
</dbReference>
<dbReference type="SUPFAM" id="SSF141868">
    <property type="entry name" value="EAL domain-like"/>
    <property type="match status" value="1"/>
</dbReference>
<dbReference type="CDD" id="cd01948">
    <property type="entry name" value="EAL"/>
    <property type="match status" value="1"/>
</dbReference>
<evidence type="ECO:0000313" key="5">
    <source>
        <dbReference type="EMBL" id="NYE07087.1"/>
    </source>
</evidence>
<organism evidence="5 6">
    <name type="scientific">Neobacillus niacini</name>
    <dbReference type="NCBI Taxonomy" id="86668"/>
    <lineage>
        <taxon>Bacteria</taxon>
        <taxon>Bacillati</taxon>
        <taxon>Bacillota</taxon>
        <taxon>Bacilli</taxon>
        <taxon>Bacillales</taxon>
        <taxon>Bacillaceae</taxon>
        <taxon>Neobacillus</taxon>
    </lineage>
</organism>
<evidence type="ECO:0000259" key="2">
    <source>
        <dbReference type="PROSITE" id="PS50112"/>
    </source>
</evidence>
<dbReference type="SMART" id="SM00267">
    <property type="entry name" value="GGDEF"/>
    <property type="match status" value="1"/>
</dbReference>
<feature type="transmembrane region" description="Helical" evidence="1">
    <location>
        <begin position="32"/>
        <end position="51"/>
    </location>
</feature>
<dbReference type="PROSITE" id="PS50887">
    <property type="entry name" value="GGDEF"/>
    <property type="match status" value="1"/>
</dbReference>
<dbReference type="SMART" id="SM00052">
    <property type="entry name" value="EAL"/>
    <property type="match status" value="1"/>
</dbReference>
<feature type="domain" description="PAS" evidence="2">
    <location>
        <begin position="245"/>
        <end position="290"/>
    </location>
</feature>
<reference evidence="6" key="2">
    <citation type="submission" date="2020-08" db="EMBL/GenBank/DDBJ databases">
        <title>The Agave Microbiome: Exploring the role of microbial communities in plant adaptations to desert environments.</title>
        <authorList>
            <person name="Partida-Martinez L.P."/>
        </authorList>
    </citation>
    <scope>NUCLEOTIDE SEQUENCE [LARGE SCALE GENOMIC DNA]</scope>
    <source>
        <strain evidence="6">AT2.8</strain>
    </source>
</reference>
<evidence type="ECO:0000313" key="6">
    <source>
        <dbReference type="Proteomes" id="UP000548423"/>
    </source>
</evidence>
<dbReference type="FunFam" id="3.20.20.450:FF:000001">
    <property type="entry name" value="Cyclic di-GMP phosphodiesterase yahA"/>
    <property type="match status" value="1"/>
</dbReference>
<dbReference type="Pfam" id="PF00990">
    <property type="entry name" value="GGDEF"/>
    <property type="match status" value="1"/>
</dbReference>
<feature type="transmembrane region" description="Helical" evidence="1">
    <location>
        <begin position="153"/>
        <end position="172"/>
    </location>
</feature>
<dbReference type="AlphaFoldDB" id="A0A852THN7"/>
<evidence type="ECO:0000259" key="4">
    <source>
        <dbReference type="PROSITE" id="PS50887"/>
    </source>
</evidence>
<feature type="domain" description="EAL" evidence="3">
    <location>
        <begin position="546"/>
        <end position="800"/>
    </location>
</feature>
<keyword evidence="1" id="KW-0812">Transmembrane</keyword>
<dbReference type="InterPro" id="IPR043128">
    <property type="entry name" value="Rev_trsase/Diguanyl_cyclase"/>
</dbReference>
<feature type="domain" description="GGDEF" evidence="4">
    <location>
        <begin position="402"/>
        <end position="537"/>
    </location>
</feature>
<feature type="transmembrane region" description="Helical" evidence="1">
    <location>
        <begin position="105"/>
        <end position="124"/>
    </location>
</feature>
<comment type="caution">
    <text evidence="5">The sequence shown here is derived from an EMBL/GenBank/DDBJ whole genome shotgun (WGS) entry which is preliminary data.</text>
</comment>
<dbReference type="NCBIfam" id="TIGR00254">
    <property type="entry name" value="GGDEF"/>
    <property type="match status" value="1"/>
</dbReference>
<dbReference type="InterPro" id="IPR001633">
    <property type="entry name" value="EAL_dom"/>
</dbReference>
<dbReference type="InterPro" id="IPR052155">
    <property type="entry name" value="Biofilm_reg_signaling"/>
</dbReference>
<dbReference type="InterPro" id="IPR013656">
    <property type="entry name" value="PAS_4"/>
</dbReference>
<keyword evidence="1" id="KW-1133">Transmembrane helix</keyword>
<dbReference type="Gene3D" id="3.30.450.20">
    <property type="entry name" value="PAS domain"/>
    <property type="match status" value="1"/>
</dbReference>
<proteinExistence type="predicted"/>